<keyword evidence="2" id="KW-0804">Transcription</keyword>
<keyword evidence="1" id="KW-0240">DNA-directed RNA polymerase</keyword>
<keyword evidence="5" id="KW-1185">Reference proteome</keyword>
<accession>A0A077ZIC4</accession>
<evidence type="ECO:0000256" key="1">
    <source>
        <dbReference type="ARBA" id="ARBA00022478"/>
    </source>
</evidence>
<evidence type="ECO:0000256" key="3">
    <source>
        <dbReference type="SAM" id="MobiDB-lite"/>
    </source>
</evidence>
<protein>
    <submittedName>
        <fullName evidence="4">Uncharacterized protein</fullName>
    </submittedName>
</protein>
<evidence type="ECO:0000313" key="4">
    <source>
        <dbReference type="EMBL" id="CDW60127.1"/>
    </source>
</evidence>
<dbReference type="InterPro" id="IPR036898">
    <property type="entry name" value="RNA_pol_Rpb7-like_N_sf"/>
</dbReference>
<dbReference type="Gene3D" id="3.30.1490.120">
    <property type="entry name" value="RNA polymerase Rpb7-like, N-terminal domain"/>
    <property type="match status" value="1"/>
</dbReference>
<name>A0A077ZIC4_TRITR</name>
<gene>
    <name evidence="4" type="ORF">TTRE_0000848001</name>
</gene>
<dbReference type="AlphaFoldDB" id="A0A077ZIC4"/>
<feature type="region of interest" description="Disordered" evidence="3">
    <location>
        <begin position="239"/>
        <end position="277"/>
    </location>
</feature>
<dbReference type="STRING" id="36087.A0A077ZIC4"/>
<dbReference type="Proteomes" id="UP000030665">
    <property type="component" value="Unassembled WGS sequence"/>
</dbReference>
<dbReference type="EMBL" id="HG806899">
    <property type="protein sequence ID" value="CDW60127.1"/>
    <property type="molecule type" value="Genomic_DNA"/>
</dbReference>
<proteinExistence type="predicted"/>
<reference evidence="4" key="2">
    <citation type="submission" date="2014-03" db="EMBL/GenBank/DDBJ databases">
        <title>The whipworm genome and dual-species transcriptomics of an intimate host-pathogen interaction.</title>
        <authorList>
            <person name="Foth B.J."/>
            <person name="Tsai I.J."/>
            <person name="Reid A.J."/>
            <person name="Bancroft A.J."/>
            <person name="Nichol S."/>
            <person name="Tracey A."/>
            <person name="Holroyd N."/>
            <person name="Cotton J.A."/>
            <person name="Stanley E.J."/>
            <person name="Zarowiecki M."/>
            <person name="Liu J.Z."/>
            <person name="Huckvale T."/>
            <person name="Cooper P.J."/>
            <person name="Grencis R.K."/>
            <person name="Berriman M."/>
        </authorList>
    </citation>
    <scope>NUCLEOTIDE SEQUENCE [LARGE SCALE GENOMIC DNA]</scope>
</reference>
<dbReference type="GO" id="GO:0000428">
    <property type="term" value="C:DNA-directed RNA polymerase complex"/>
    <property type="evidence" value="ECO:0007669"/>
    <property type="project" value="UniProtKB-KW"/>
</dbReference>
<evidence type="ECO:0000313" key="5">
    <source>
        <dbReference type="Proteomes" id="UP000030665"/>
    </source>
</evidence>
<dbReference type="OrthoDB" id="10250504at2759"/>
<reference evidence="4" key="1">
    <citation type="submission" date="2014-01" db="EMBL/GenBank/DDBJ databases">
        <authorList>
            <person name="Aslett M."/>
        </authorList>
    </citation>
    <scope>NUCLEOTIDE SEQUENCE</scope>
</reference>
<sequence>MAECRIKRNSRRAVKVSRKLANLPNSGVTRCELDREFVLSWHQTANLKQSIHEIVDRSMHQYFQEAGGILLAYDKVQWLQRAAVVYGSDPGICVKVRVRYYVFRPSVDALLSGKVAFVTSSHVACKVYGIVSARISFAADDATSYRTGEPIWFRVRRYRAHHRYIMLDGVAVSKQDAKANGCAYPYGCKVNIFAKAQYKYRRIIFLACDYLSSCRQLKNNQKNPPNLFSIPMLPFPKVPNGKSPSLPGSSSGSRASSMISPSSSSDRSYGKNAPECRFNGGSKVSHKVARSLTLTNGLQHGADVPLTVSRKKEKRLKVAQTSAGSAALPDSPIPTKRVCFRSAR</sequence>
<feature type="compositionally biased region" description="Low complexity" evidence="3">
    <location>
        <begin position="239"/>
        <end position="267"/>
    </location>
</feature>
<organism evidence="4 5">
    <name type="scientific">Trichuris trichiura</name>
    <name type="common">Whipworm</name>
    <name type="synonym">Trichocephalus trichiurus</name>
    <dbReference type="NCBI Taxonomy" id="36087"/>
    <lineage>
        <taxon>Eukaryota</taxon>
        <taxon>Metazoa</taxon>
        <taxon>Ecdysozoa</taxon>
        <taxon>Nematoda</taxon>
        <taxon>Enoplea</taxon>
        <taxon>Dorylaimia</taxon>
        <taxon>Trichinellida</taxon>
        <taxon>Trichuridae</taxon>
        <taxon>Trichuris</taxon>
    </lineage>
</organism>
<evidence type="ECO:0000256" key="2">
    <source>
        <dbReference type="ARBA" id="ARBA00023163"/>
    </source>
</evidence>